<feature type="transmembrane region" description="Helical" evidence="1">
    <location>
        <begin position="31"/>
        <end position="55"/>
    </location>
</feature>
<dbReference type="EMBL" id="CP005745">
    <property type="protein sequence ID" value="AHH10395.1"/>
    <property type="molecule type" value="Genomic_DNA"/>
</dbReference>
<protein>
    <submittedName>
        <fullName evidence="2">Membrane associated protein</fullName>
    </submittedName>
</protein>
<dbReference type="STRING" id="1313292.BCO_0092100"/>
<keyword evidence="1" id="KW-0812">Transmembrane</keyword>
<reference evidence="2" key="1">
    <citation type="submission" date="2013-04" db="EMBL/GenBank/DDBJ databases">
        <title>Comparative Genomics of Relapsing Fever Spirochetes.</title>
        <authorList>
            <person name="Schwan T.G."/>
            <person name="Raffel S.J."/>
            <person name="Porcella S.F."/>
            <person name="Martens C.A."/>
            <person name="Bruno D.P."/>
            <person name="Ricklefs S.M."/>
            <person name="Barbian K.B."/>
        </authorList>
    </citation>
    <scope>NUCLEOTIDE SEQUENCE [LARGE SCALE GENOMIC DNA]</scope>
    <source>
        <strain evidence="2">Co53</strain>
    </source>
</reference>
<gene>
    <name evidence="2" type="ORF">BCO_0092100</name>
</gene>
<keyword evidence="1" id="KW-1133">Transmembrane helix</keyword>
<sequence>MNEVLYKIRLIFIFLLNVSFFIFYMSLYKNIFGNFILFLMLINIFVIIYCLRYFYKIECRENKIFYKKCFFRVNFDFGDIMWLERRLLNNMLILGLNNGLKIKICLLRKEYLRNFLRKLKIMRSDLFIVKPHDLPIRYYISGVYLLMFLCQFVINILVCYIAFGNIIIFLVILLISIKVIVDDILFIKDLVIFYEFRNDSVYERKIFSHKEYFYKFFDNVFVSVYEFSGDGYLSFVYNPKGLVKKIYINNEGMVYSMHKMFSYIDKYCNRYA</sequence>
<organism evidence="2 3">
    <name type="scientific">Borrelia coriaceae ATCC 43381</name>
    <dbReference type="NCBI Taxonomy" id="1408429"/>
    <lineage>
        <taxon>Bacteria</taxon>
        <taxon>Pseudomonadati</taxon>
        <taxon>Spirochaetota</taxon>
        <taxon>Spirochaetia</taxon>
        <taxon>Spirochaetales</taxon>
        <taxon>Borreliaceae</taxon>
        <taxon>Borrelia</taxon>
    </lineage>
</organism>
<evidence type="ECO:0000313" key="2">
    <source>
        <dbReference type="EMBL" id="AHH10395.1"/>
    </source>
</evidence>
<keyword evidence="1" id="KW-0472">Membrane</keyword>
<dbReference type="Proteomes" id="UP000019330">
    <property type="component" value="Chromosome"/>
</dbReference>
<dbReference type="OrthoDB" id="350387at2"/>
<accession>W5SU14</accession>
<evidence type="ECO:0000313" key="3">
    <source>
        <dbReference type="Proteomes" id="UP000019330"/>
    </source>
</evidence>
<name>W5SU14_9SPIR</name>
<dbReference type="AlphaFoldDB" id="W5SU14"/>
<dbReference type="HOGENOM" id="CLU_1018059_0_0_12"/>
<keyword evidence="3" id="KW-1185">Reference proteome</keyword>
<feature type="transmembrane region" description="Helical" evidence="1">
    <location>
        <begin position="160"/>
        <end position="181"/>
    </location>
</feature>
<feature type="transmembrane region" description="Helical" evidence="1">
    <location>
        <begin position="7"/>
        <end position="25"/>
    </location>
</feature>
<proteinExistence type="predicted"/>
<feature type="transmembrane region" description="Helical" evidence="1">
    <location>
        <begin position="136"/>
        <end position="154"/>
    </location>
</feature>
<dbReference type="PATRIC" id="fig|1313292.3.peg.240"/>
<evidence type="ECO:0000256" key="1">
    <source>
        <dbReference type="SAM" id="Phobius"/>
    </source>
</evidence>